<dbReference type="Proteomes" id="UP000652761">
    <property type="component" value="Unassembled WGS sequence"/>
</dbReference>
<evidence type="ECO:0000313" key="1">
    <source>
        <dbReference type="EMBL" id="MQL97639.1"/>
    </source>
</evidence>
<reference evidence="1" key="1">
    <citation type="submission" date="2017-07" db="EMBL/GenBank/DDBJ databases">
        <title>Taro Niue Genome Assembly and Annotation.</title>
        <authorList>
            <person name="Atibalentja N."/>
            <person name="Keating K."/>
            <person name="Fields C.J."/>
        </authorList>
    </citation>
    <scope>NUCLEOTIDE SEQUENCE</scope>
    <source>
        <strain evidence="1">Niue_2</strain>
        <tissue evidence="1">Leaf</tissue>
    </source>
</reference>
<accession>A0A843W314</accession>
<dbReference type="EMBL" id="NMUH01002077">
    <property type="protein sequence ID" value="MQL97639.1"/>
    <property type="molecule type" value="Genomic_DNA"/>
</dbReference>
<gene>
    <name evidence="1" type="ORF">Taro_030336</name>
</gene>
<comment type="caution">
    <text evidence="1">The sequence shown here is derived from an EMBL/GenBank/DDBJ whole genome shotgun (WGS) entry which is preliminary data.</text>
</comment>
<evidence type="ECO:0000313" key="2">
    <source>
        <dbReference type="Proteomes" id="UP000652761"/>
    </source>
</evidence>
<protein>
    <submittedName>
        <fullName evidence="1">Uncharacterized protein</fullName>
    </submittedName>
</protein>
<name>A0A843W314_COLES</name>
<sequence>MRSRLEDLIFCELDLATASKKVQYSHHAKSHQKVPPTPHGKPLYKKRRFQQIQTCQVASGVDTVCVCVDTQYPSQKPVLKPIASSVDTVCLCVDTLRLKPKNGNFYRHVLAWESRDLTYIFVPTHPKAPYGHMGL</sequence>
<proteinExistence type="predicted"/>
<dbReference type="AlphaFoldDB" id="A0A843W314"/>
<organism evidence="1 2">
    <name type="scientific">Colocasia esculenta</name>
    <name type="common">Wild taro</name>
    <name type="synonym">Arum esculentum</name>
    <dbReference type="NCBI Taxonomy" id="4460"/>
    <lineage>
        <taxon>Eukaryota</taxon>
        <taxon>Viridiplantae</taxon>
        <taxon>Streptophyta</taxon>
        <taxon>Embryophyta</taxon>
        <taxon>Tracheophyta</taxon>
        <taxon>Spermatophyta</taxon>
        <taxon>Magnoliopsida</taxon>
        <taxon>Liliopsida</taxon>
        <taxon>Araceae</taxon>
        <taxon>Aroideae</taxon>
        <taxon>Colocasieae</taxon>
        <taxon>Colocasia</taxon>
    </lineage>
</organism>
<keyword evidence="2" id="KW-1185">Reference proteome</keyword>